<dbReference type="EC" id="2.1.1.137" evidence="4"/>
<dbReference type="InterPro" id="IPR026669">
    <property type="entry name" value="Arsenite_MeTrfase-like"/>
</dbReference>
<accession>A0A6L9S5E5</accession>
<comment type="catalytic activity">
    <reaction evidence="6">
        <text>arsenic triglutathione + [thioredoxin]-dithiol + S-adenosyl-L-methionine + 2 H2O = methylarsonous acid + [thioredoxin]-disulfide + 3 glutathione + S-adenosyl-L-homocysteine + H(+)</text>
        <dbReference type="Rhea" id="RHEA:69460"/>
        <dbReference type="Rhea" id="RHEA-COMP:10698"/>
        <dbReference type="Rhea" id="RHEA-COMP:10700"/>
        <dbReference type="ChEBI" id="CHEBI:15377"/>
        <dbReference type="ChEBI" id="CHEBI:15378"/>
        <dbReference type="ChEBI" id="CHEBI:17826"/>
        <dbReference type="ChEBI" id="CHEBI:29950"/>
        <dbReference type="ChEBI" id="CHEBI:50058"/>
        <dbReference type="ChEBI" id="CHEBI:57856"/>
        <dbReference type="ChEBI" id="CHEBI:57925"/>
        <dbReference type="ChEBI" id="CHEBI:59789"/>
        <dbReference type="ChEBI" id="CHEBI:183640"/>
        <dbReference type="EC" id="2.1.1.137"/>
    </reaction>
</comment>
<evidence type="ECO:0000259" key="9">
    <source>
        <dbReference type="Pfam" id="PF13847"/>
    </source>
</evidence>
<evidence type="ECO:0000256" key="1">
    <source>
        <dbReference type="ARBA" id="ARBA00022679"/>
    </source>
</evidence>
<evidence type="ECO:0000256" key="6">
    <source>
        <dbReference type="ARBA" id="ARBA00047941"/>
    </source>
</evidence>
<keyword evidence="1 10" id="KW-0808">Transferase</keyword>
<protein>
    <recommendedName>
        <fullName evidence="5">Arsenite methyltransferase</fullName>
        <ecNumber evidence="4">2.1.1.137</ecNumber>
    </recommendedName>
</protein>
<comment type="catalytic activity">
    <reaction evidence="8">
        <text>arsenic triglutathione + 3 [thioredoxin]-dithiol + 3 S-adenosyl-L-methionine = trimethylarsine + 3 [thioredoxin]-disulfide + 3 glutathione + 3 S-adenosyl-L-homocysteine + 3 H(+)</text>
        <dbReference type="Rhea" id="RHEA:69432"/>
        <dbReference type="Rhea" id="RHEA-COMP:10698"/>
        <dbReference type="Rhea" id="RHEA-COMP:10700"/>
        <dbReference type="ChEBI" id="CHEBI:15378"/>
        <dbReference type="ChEBI" id="CHEBI:27130"/>
        <dbReference type="ChEBI" id="CHEBI:29950"/>
        <dbReference type="ChEBI" id="CHEBI:50058"/>
        <dbReference type="ChEBI" id="CHEBI:57856"/>
        <dbReference type="ChEBI" id="CHEBI:57925"/>
        <dbReference type="ChEBI" id="CHEBI:59789"/>
        <dbReference type="ChEBI" id="CHEBI:183640"/>
        <dbReference type="EC" id="2.1.1.137"/>
    </reaction>
</comment>
<dbReference type="EMBL" id="JAAGOA010000006">
    <property type="protein sequence ID" value="NEE00675.1"/>
    <property type="molecule type" value="Genomic_DNA"/>
</dbReference>
<dbReference type="InterPro" id="IPR025714">
    <property type="entry name" value="Methyltranfer_dom"/>
</dbReference>
<feature type="domain" description="Methyltransferase" evidence="9">
    <location>
        <begin position="75"/>
        <end position="220"/>
    </location>
</feature>
<dbReference type="RefSeq" id="WP_163736782.1">
    <property type="nucleotide sequence ID" value="NZ_JAAGOA010000006.1"/>
</dbReference>
<sequence length="261" mass="27712">MVVITSDQRDVIFDAVRTMYTAVADQPEQEYHFPTGRRALDYVGYPPEYLDRLPAAAIESFAGVGYPFAAEVLRTGDTVVDIGSGSGTDLLLAAQLVGPEGYAVGIDMTAAMRQKCLATARSAGLINVDVLEGNAESIPLPDASVDVVTSNGVINLVPDKRAAIAEIHRVLRPGGRVQLADIVVTDLPSAACRAKPQLWAECIVGATTDIDYLDMFRAAGFAEVDELSGLDYFAASTSDSTRQTARGFGAHSMVMRAVKPG</sequence>
<organism evidence="10 11">
    <name type="scientific">Phytoactinopolyspora halotolerans</name>
    <dbReference type="NCBI Taxonomy" id="1981512"/>
    <lineage>
        <taxon>Bacteria</taxon>
        <taxon>Bacillati</taxon>
        <taxon>Actinomycetota</taxon>
        <taxon>Actinomycetes</taxon>
        <taxon>Jiangellales</taxon>
        <taxon>Jiangellaceae</taxon>
        <taxon>Phytoactinopolyspora</taxon>
    </lineage>
</organism>
<dbReference type="SUPFAM" id="SSF53335">
    <property type="entry name" value="S-adenosyl-L-methionine-dependent methyltransferases"/>
    <property type="match status" value="1"/>
</dbReference>
<dbReference type="GO" id="GO:0032259">
    <property type="term" value="P:methylation"/>
    <property type="evidence" value="ECO:0007669"/>
    <property type="project" value="UniProtKB-KW"/>
</dbReference>
<dbReference type="PANTHER" id="PTHR43675:SF8">
    <property type="entry name" value="ARSENITE METHYLTRANSFERASE"/>
    <property type="match status" value="1"/>
</dbReference>
<dbReference type="InterPro" id="IPR029063">
    <property type="entry name" value="SAM-dependent_MTases_sf"/>
</dbReference>
<evidence type="ECO:0000313" key="10">
    <source>
        <dbReference type="EMBL" id="NEE00675.1"/>
    </source>
</evidence>
<evidence type="ECO:0000313" key="11">
    <source>
        <dbReference type="Proteomes" id="UP000475214"/>
    </source>
</evidence>
<name>A0A6L9S5E5_9ACTN</name>
<keyword evidence="2" id="KW-0949">S-adenosyl-L-methionine</keyword>
<dbReference type="CDD" id="cd02440">
    <property type="entry name" value="AdoMet_MTases"/>
    <property type="match status" value="1"/>
</dbReference>
<dbReference type="Gene3D" id="3.40.50.150">
    <property type="entry name" value="Vaccinia Virus protein VP39"/>
    <property type="match status" value="1"/>
</dbReference>
<comment type="similarity">
    <text evidence="3">Belongs to the methyltransferase superfamily. Arsenite methyltransferase family.</text>
</comment>
<comment type="caution">
    <text evidence="10">The sequence shown here is derived from an EMBL/GenBank/DDBJ whole genome shotgun (WGS) entry which is preliminary data.</text>
</comment>
<reference evidence="10 11" key="1">
    <citation type="submission" date="2020-02" db="EMBL/GenBank/DDBJ databases">
        <authorList>
            <person name="Li X.-J."/>
            <person name="Han X.-M."/>
        </authorList>
    </citation>
    <scope>NUCLEOTIDE SEQUENCE [LARGE SCALE GENOMIC DNA]</scope>
    <source>
        <strain evidence="10 11">CCTCC AB 2017055</strain>
    </source>
</reference>
<evidence type="ECO:0000256" key="2">
    <source>
        <dbReference type="ARBA" id="ARBA00022691"/>
    </source>
</evidence>
<dbReference type="AlphaFoldDB" id="A0A6L9S5E5"/>
<dbReference type="Pfam" id="PF13847">
    <property type="entry name" value="Methyltransf_31"/>
    <property type="match status" value="1"/>
</dbReference>
<dbReference type="GO" id="GO:0030791">
    <property type="term" value="F:arsenite methyltransferase activity"/>
    <property type="evidence" value="ECO:0007669"/>
    <property type="project" value="UniProtKB-EC"/>
</dbReference>
<keyword evidence="11" id="KW-1185">Reference proteome</keyword>
<evidence type="ECO:0000256" key="4">
    <source>
        <dbReference type="ARBA" id="ARBA00034521"/>
    </source>
</evidence>
<proteinExistence type="inferred from homology"/>
<comment type="catalytic activity">
    <reaction evidence="7">
        <text>arsenic triglutathione + 2 [thioredoxin]-dithiol + 2 S-adenosyl-L-methionine + H2O = dimethylarsinous acid + 2 [thioredoxin]-disulfide + 3 glutathione + 2 S-adenosyl-L-homocysteine + 2 H(+)</text>
        <dbReference type="Rhea" id="RHEA:69464"/>
        <dbReference type="Rhea" id="RHEA-COMP:10698"/>
        <dbReference type="Rhea" id="RHEA-COMP:10700"/>
        <dbReference type="ChEBI" id="CHEBI:15377"/>
        <dbReference type="ChEBI" id="CHEBI:15378"/>
        <dbReference type="ChEBI" id="CHEBI:23808"/>
        <dbReference type="ChEBI" id="CHEBI:29950"/>
        <dbReference type="ChEBI" id="CHEBI:50058"/>
        <dbReference type="ChEBI" id="CHEBI:57856"/>
        <dbReference type="ChEBI" id="CHEBI:57925"/>
        <dbReference type="ChEBI" id="CHEBI:59789"/>
        <dbReference type="ChEBI" id="CHEBI:183640"/>
        <dbReference type="EC" id="2.1.1.137"/>
    </reaction>
</comment>
<dbReference type="PANTHER" id="PTHR43675">
    <property type="entry name" value="ARSENITE METHYLTRANSFERASE"/>
    <property type="match status" value="1"/>
</dbReference>
<evidence type="ECO:0000256" key="5">
    <source>
        <dbReference type="ARBA" id="ARBA00034545"/>
    </source>
</evidence>
<dbReference type="Proteomes" id="UP000475214">
    <property type="component" value="Unassembled WGS sequence"/>
</dbReference>
<evidence type="ECO:0000256" key="8">
    <source>
        <dbReference type="ARBA" id="ARBA00048428"/>
    </source>
</evidence>
<keyword evidence="10" id="KW-0489">Methyltransferase</keyword>
<gene>
    <name evidence="10" type="ORF">G1H10_10895</name>
</gene>
<evidence type="ECO:0000256" key="7">
    <source>
        <dbReference type="ARBA" id="ARBA00047943"/>
    </source>
</evidence>
<evidence type="ECO:0000256" key="3">
    <source>
        <dbReference type="ARBA" id="ARBA00034487"/>
    </source>
</evidence>